<dbReference type="Pfam" id="PF00583">
    <property type="entry name" value="Acetyltransf_1"/>
    <property type="match status" value="1"/>
</dbReference>
<evidence type="ECO:0000313" key="4">
    <source>
        <dbReference type="EMBL" id="OXM82846.1"/>
    </source>
</evidence>
<accession>A0A229UHG1</accession>
<dbReference type="InterPro" id="IPR000182">
    <property type="entry name" value="GNAT_dom"/>
</dbReference>
<dbReference type="PANTHER" id="PTHR43877">
    <property type="entry name" value="AMINOALKYLPHOSPHONATE N-ACETYLTRANSFERASE-RELATED-RELATED"/>
    <property type="match status" value="1"/>
</dbReference>
<dbReference type="CDD" id="cd04301">
    <property type="entry name" value="NAT_SF"/>
    <property type="match status" value="1"/>
</dbReference>
<dbReference type="RefSeq" id="WP_094018320.1">
    <property type="nucleotide sequence ID" value="NZ_NMQW01000056.1"/>
</dbReference>
<dbReference type="Gene3D" id="3.40.630.30">
    <property type="match status" value="1"/>
</dbReference>
<proteinExistence type="predicted"/>
<dbReference type="AlphaFoldDB" id="A0A229UHG1"/>
<protein>
    <recommendedName>
        <fullName evidence="3">N-acetyltransferase domain-containing protein</fullName>
    </recommendedName>
</protein>
<keyword evidence="2" id="KW-0012">Acyltransferase</keyword>
<reference evidence="4 5" key="1">
    <citation type="submission" date="2017-07" db="EMBL/GenBank/DDBJ databases">
        <title>Genome sequencing and assembly of Paenibacillus rigui.</title>
        <authorList>
            <person name="Mayilraj S."/>
        </authorList>
    </citation>
    <scope>NUCLEOTIDE SEQUENCE [LARGE SCALE GENOMIC DNA]</scope>
    <source>
        <strain evidence="4 5">JCM 16352</strain>
    </source>
</reference>
<dbReference type="PROSITE" id="PS51186">
    <property type="entry name" value="GNAT"/>
    <property type="match status" value="1"/>
</dbReference>
<gene>
    <name evidence="4" type="ORF">CF651_28825</name>
</gene>
<dbReference type="OrthoDB" id="4140682at2"/>
<name>A0A229UHG1_9BACL</name>
<dbReference type="SUPFAM" id="SSF55729">
    <property type="entry name" value="Acyl-CoA N-acyltransferases (Nat)"/>
    <property type="match status" value="1"/>
</dbReference>
<dbReference type="GO" id="GO:0016747">
    <property type="term" value="F:acyltransferase activity, transferring groups other than amino-acyl groups"/>
    <property type="evidence" value="ECO:0007669"/>
    <property type="project" value="InterPro"/>
</dbReference>
<comment type="caution">
    <text evidence="4">The sequence shown here is derived from an EMBL/GenBank/DDBJ whole genome shotgun (WGS) entry which is preliminary data.</text>
</comment>
<sequence>MSRNITIQPVQLPEHYERMAQLLNLVYTEPTSAAILAEEDGKLYKKGSTSLDEEGRLIGYDRIRLAALSADGHVLGYANGWRAPWTEPGTLHNTVVVDAAYWNQGVGTRLVQALEQWAHDLNASEMTVMVSDEDEAAQAFAERRGYVKDRHTFKSTILPTHFNEDTGKRRRTTASG</sequence>
<evidence type="ECO:0000259" key="3">
    <source>
        <dbReference type="PROSITE" id="PS51186"/>
    </source>
</evidence>
<dbReference type="InterPro" id="IPR016181">
    <property type="entry name" value="Acyl_CoA_acyltransferase"/>
</dbReference>
<feature type="domain" description="N-acetyltransferase" evidence="3">
    <location>
        <begin position="23"/>
        <end position="164"/>
    </location>
</feature>
<evidence type="ECO:0000256" key="2">
    <source>
        <dbReference type="ARBA" id="ARBA00023315"/>
    </source>
</evidence>
<evidence type="ECO:0000313" key="5">
    <source>
        <dbReference type="Proteomes" id="UP000215509"/>
    </source>
</evidence>
<dbReference type="EMBL" id="NMQW01000056">
    <property type="protein sequence ID" value="OXM82846.1"/>
    <property type="molecule type" value="Genomic_DNA"/>
</dbReference>
<organism evidence="4 5">
    <name type="scientific">Paenibacillus rigui</name>
    <dbReference type="NCBI Taxonomy" id="554312"/>
    <lineage>
        <taxon>Bacteria</taxon>
        <taxon>Bacillati</taxon>
        <taxon>Bacillota</taxon>
        <taxon>Bacilli</taxon>
        <taxon>Bacillales</taxon>
        <taxon>Paenibacillaceae</taxon>
        <taxon>Paenibacillus</taxon>
    </lineage>
</organism>
<evidence type="ECO:0000256" key="1">
    <source>
        <dbReference type="ARBA" id="ARBA00022679"/>
    </source>
</evidence>
<keyword evidence="5" id="KW-1185">Reference proteome</keyword>
<dbReference type="Proteomes" id="UP000215509">
    <property type="component" value="Unassembled WGS sequence"/>
</dbReference>
<keyword evidence="1" id="KW-0808">Transferase</keyword>
<dbReference type="InterPro" id="IPR050832">
    <property type="entry name" value="Bact_Acetyltransf"/>
</dbReference>